<dbReference type="EMBL" id="QUBQ01000001">
    <property type="protein sequence ID" value="REK77003.1"/>
    <property type="molecule type" value="Genomic_DNA"/>
</dbReference>
<accession>A0A371PLL8</accession>
<dbReference type="InterPro" id="IPR041492">
    <property type="entry name" value="HAD_2"/>
</dbReference>
<reference evidence="1 2" key="1">
    <citation type="submission" date="2018-08" db="EMBL/GenBank/DDBJ databases">
        <title>Paenibacillus sp. M4BSY-1, whole genome shotgun sequence.</title>
        <authorList>
            <person name="Tuo L."/>
        </authorList>
    </citation>
    <scope>NUCLEOTIDE SEQUENCE [LARGE SCALE GENOMIC DNA]</scope>
    <source>
        <strain evidence="1 2">M4BSY-1</strain>
    </source>
</reference>
<keyword evidence="1" id="KW-0378">Hydrolase</keyword>
<comment type="caution">
    <text evidence="1">The sequence shown here is derived from an EMBL/GenBank/DDBJ whole genome shotgun (WGS) entry which is preliminary data.</text>
</comment>
<dbReference type="AlphaFoldDB" id="A0A371PLL8"/>
<dbReference type="InterPro" id="IPR023214">
    <property type="entry name" value="HAD_sf"/>
</dbReference>
<dbReference type="Gene3D" id="1.10.150.240">
    <property type="entry name" value="Putative phosphatase, domain 2"/>
    <property type="match status" value="1"/>
</dbReference>
<dbReference type="GO" id="GO:0006281">
    <property type="term" value="P:DNA repair"/>
    <property type="evidence" value="ECO:0007669"/>
    <property type="project" value="TreeGrafter"/>
</dbReference>
<sequence>MYQTFIFDVDGTLIDTEKAVLGSLQKMLKLDYGQHLETEQLTFVLGIPGADALPRLGIEDIDLANERWNEYMIDFAHTITIFNGIKEMLMALNNEGITTGIVTSKTTDELLADFVPHGLMNELHHVVCADDTKRHKPHPEPLLKFLELTGAAPATSIYIGDTIYDAHCARDAGVDFALALWGCSNPDAIDAKHRLNSPSELLDLIMSRGREHSK</sequence>
<dbReference type="SUPFAM" id="SSF56784">
    <property type="entry name" value="HAD-like"/>
    <property type="match status" value="1"/>
</dbReference>
<dbReference type="InterPro" id="IPR006439">
    <property type="entry name" value="HAD-SF_hydro_IA"/>
</dbReference>
<dbReference type="OrthoDB" id="9807630at2"/>
<dbReference type="InterPro" id="IPR023198">
    <property type="entry name" value="PGP-like_dom2"/>
</dbReference>
<dbReference type="GO" id="GO:0008967">
    <property type="term" value="F:phosphoglycolate phosphatase activity"/>
    <property type="evidence" value="ECO:0007669"/>
    <property type="project" value="TreeGrafter"/>
</dbReference>
<dbReference type="InterPro" id="IPR050155">
    <property type="entry name" value="HAD-like_hydrolase_sf"/>
</dbReference>
<dbReference type="SFLD" id="SFLDG01135">
    <property type="entry name" value="C1.5.6:_HAD__Beta-PGM__Phospha"/>
    <property type="match status" value="1"/>
</dbReference>
<dbReference type="Proteomes" id="UP000261905">
    <property type="component" value="Unassembled WGS sequence"/>
</dbReference>
<gene>
    <name evidence="1" type="ORF">DX130_08330</name>
</gene>
<evidence type="ECO:0000313" key="2">
    <source>
        <dbReference type="Proteomes" id="UP000261905"/>
    </source>
</evidence>
<proteinExistence type="predicted"/>
<dbReference type="PANTHER" id="PTHR43434">
    <property type="entry name" value="PHOSPHOGLYCOLATE PHOSPHATASE"/>
    <property type="match status" value="1"/>
</dbReference>
<dbReference type="SFLD" id="SFLDG01129">
    <property type="entry name" value="C1.5:_HAD__Beta-PGM__Phosphata"/>
    <property type="match status" value="1"/>
</dbReference>
<name>A0A371PLL8_9BACL</name>
<evidence type="ECO:0000313" key="1">
    <source>
        <dbReference type="EMBL" id="REK77003.1"/>
    </source>
</evidence>
<dbReference type="PANTHER" id="PTHR43434:SF26">
    <property type="entry name" value="PYROPHOSPHATASE PPAX"/>
    <property type="match status" value="1"/>
</dbReference>
<keyword evidence="2" id="KW-1185">Reference proteome</keyword>
<protein>
    <submittedName>
        <fullName evidence="1">HAD family hydrolase</fullName>
    </submittedName>
</protein>
<dbReference type="RefSeq" id="WP_116044314.1">
    <property type="nucleotide sequence ID" value="NZ_QUBQ01000001.1"/>
</dbReference>
<dbReference type="SFLD" id="SFLDS00003">
    <property type="entry name" value="Haloacid_Dehalogenase"/>
    <property type="match status" value="1"/>
</dbReference>
<dbReference type="InterPro" id="IPR036412">
    <property type="entry name" value="HAD-like_sf"/>
</dbReference>
<organism evidence="1 2">
    <name type="scientific">Paenibacillus paeoniae</name>
    <dbReference type="NCBI Taxonomy" id="2292705"/>
    <lineage>
        <taxon>Bacteria</taxon>
        <taxon>Bacillati</taxon>
        <taxon>Bacillota</taxon>
        <taxon>Bacilli</taxon>
        <taxon>Bacillales</taxon>
        <taxon>Paenibacillaceae</taxon>
        <taxon>Paenibacillus</taxon>
    </lineage>
</organism>
<dbReference type="Gene3D" id="3.40.50.1000">
    <property type="entry name" value="HAD superfamily/HAD-like"/>
    <property type="match status" value="1"/>
</dbReference>
<dbReference type="NCBIfam" id="TIGR01549">
    <property type="entry name" value="HAD-SF-IA-v1"/>
    <property type="match status" value="1"/>
</dbReference>
<dbReference type="GO" id="GO:0005829">
    <property type="term" value="C:cytosol"/>
    <property type="evidence" value="ECO:0007669"/>
    <property type="project" value="TreeGrafter"/>
</dbReference>
<dbReference type="Pfam" id="PF13419">
    <property type="entry name" value="HAD_2"/>
    <property type="match status" value="1"/>
</dbReference>